<reference evidence="5" key="1">
    <citation type="submission" date="2019-06" db="EMBL/GenBank/DDBJ databases">
        <title>Alistipes onderdonkii subsp. vulgaris subsp. nov., Alistipes dispar sp. nov. and Alistipes communis sp. nov., isolated from human faeces, and creation of Alistipes onderdonkii subsp. onderdonkii subsp. nov.</title>
        <authorList>
            <person name="Sakamoto M."/>
            <person name="Ikeyama N."/>
            <person name="Ogata Y."/>
            <person name="Suda W."/>
            <person name="Iino T."/>
            <person name="Hattori M."/>
            <person name="Ohkuma M."/>
        </authorList>
    </citation>
    <scope>NUCLEOTIDE SEQUENCE [LARGE SCALE GENOMIC DNA]</scope>
    <source>
        <strain evidence="5">5CBH24</strain>
    </source>
</reference>
<sequence length="325" mass="35281">MKFRKSHREEVPVSMDDTAPSAPEGAAPAASGPNDAPADPAAPRYKFPTWFDLLALVGLFVVIQLVVAFVLLLAGARMPDAAALGSADETVAARAHAAAAQFNFYAYPLTMGLMIGLTLIYRRLRGGNRRLGRYAVRGLNPALILWGMLLMAATNVVLEPLLQLLPEIPDFYGRGWRALLLTVVMAPLAEEFLCRGILLDAARAKGGAAYGLLFSALFFGVIHFYPAAVVNAFVMGLLLGFIYIRSNSLYIVVILHAFNNALAMLLLTLGYAHTTLYELMSAHGLKMLYTVVYGVSLGIFLVAGYMVWKTIARLREQEQAAAEAQ</sequence>
<dbReference type="GeneID" id="78341090"/>
<keyword evidence="2" id="KW-0812">Transmembrane</keyword>
<dbReference type="InterPro" id="IPR003675">
    <property type="entry name" value="Rce1/LyrA-like_dom"/>
</dbReference>
<dbReference type="AlphaFoldDB" id="A0A4Y1XT19"/>
<dbReference type="InterPro" id="IPR052710">
    <property type="entry name" value="CAAX_protease"/>
</dbReference>
<dbReference type="RefSeq" id="WP_141412025.1">
    <property type="nucleotide sequence ID" value="NZ_AP019735.1"/>
</dbReference>
<evidence type="ECO:0000313" key="5">
    <source>
        <dbReference type="Proteomes" id="UP000318946"/>
    </source>
</evidence>
<dbReference type="PANTHER" id="PTHR36435:SF1">
    <property type="entry name" value="CAAX AMINO TERMINAL PROTEASE FAMILY PROTEIN"/>
    <property type="match status" value="1"/>
</dbReference>
<feature type="transmembrane region" description="Helical" evidence="2">
    <location>
        <begin position="210"/>
        <end position="243"/>
    </location>
</feature>
<protein>
    <recommendedName>
        <fullName evidence="3">CAAX prenyl protease 2/Lysostaphin resistance protein A-like domain-containing protein</fullName>
    </recommendedName>
</protein>
<dbReference type="PANTHER" id="PTHR36435">
    <property type="entry name" value="SLR1288 PROTEIN"/>
    <property type="match status" value="1"/>
</dbReference>
<evidence type="ECO:0000259" key="3">
    <source>
        <dbReference type="Pfam" id="PF02517"/>
    </source>
</evidence>
<feature type="transmembrane region" description="Helical" evidence="2">
    <location>
        <begin position="134"/>
        <end position="158"/>
    </location>
</feature>
<dbReference type="GO" id="GO:0004175">
    <property type="term" value="F:endopeptidase activity"/>
    <property type="evidence" value="ECO:0007669"/>
    <property type="project" value="UniProtKB-ARBA"/>
</dbReference>
<evidence type="ECO:0000256" key="2">
    <source>
        <dbReference type="SAM" id="Phobius"/>
    </source>
</evidence>
<name>A0A4Y1XT19_9BACT</name>
<feature type="transmembrane region" description="Helical" evidence="2">
    <location>
        <begin position="53"/>
        <end position="76"/>
    </location>
</feature>
<keyword evidence="2" id="KW-0472">Membrane</keyword>
<feature type="domain" description="CAAX prenyl protease 2/Lysostaphin resistance protein A-like" evidence="3">
    <location>
        <begin position="178"/>
        <end position="262"/>
    </location>
</feature>
<gene>
    <name evidence="4" type="ORF">A5CBH24_03680</name>
</gene>
<feature type="transmembrane region" description="Helical" evidence="2">
    <location>
        <begin position="104"/>
        <end position="122"/>
    </location>
</feature>
<accession>A0A4Y1WQU0</accession>
<feature type="transmembrane region" description="Helical" evidence="2">
    <location>
        <begin position="249"/>
        <end position="272"/>
    </location>
</feature>
<dbReference type="Proteomes" id="UP000318946">
    <property type="component" value="Chromosome"/>
</dbReference>
<dbReference type="Pfam" id="PF02517">
    <property type="entry name" value="Rce1-like"/>
    <property type="match status" value="1"/>
</dbReference>
<feature type="transmembrane region" description="Helical" evidence="2">
    <location>
        <begin position="284"/>
        <end position="308"/>
    </location>
</feature>
<proteinExistence type="predicted"/>
<accession>A0A4Y1XT19</accession>
<dbReference type="EMBL" id="AP019735">
    <property type="protein sequence ID" value="BBL03055.1"/>
    <property type="molecule type" value="Genomic_DNA"/>
</dbReference>
<dbReference type="GO" id="GO:0080120">
    <property type="term" value="P:CAAX-box protein maturation"/>
    <property type="evidence" value="ECO:0007669"/>
    <property type="project" value="UniProtKB-ARBA"/>
</dbReference>
<evidence type="ECO:0000313" key="4">
    <source>
        <dbReference type="EMBL" id="BBL03055.1"/>
    </source>
</evidence>
<feature type="compositionally biased region" description="Low complexity" evidence="1">
    <location>
        <begin position="19"/>
        <end position="38"/>
    </location>
</feature>
<evidence type="ECO:0000256" key="1">
    <source>
        <dbReference type="SAM" id="MobiDB-lite"/>
    </source>
</evidence>
<keyword evidence="5" id="KW-1185">Reference proteome</keyword>
<feature type="region of interest" description="Disordered" evidence="1">
    <location>
        <begin position="1"/>
        <end position="38"/>
    </location>
</feature>
<organism evidence="4 5">
    <name type="scientific">Alistipes communis</name>
    <dbReference type="NCBI Taxonomy" id="2585118"/>
    <lineage>
        <taxon>Bacteria</taxon>
        <taxon>Pseudomonadati</taxon>
        <taxon>Bacteroidota</taxon>
        <taxon>Bacteroidia</taxon>
        <taxon>Bacteroidales</taxon>
        <taxon>Rikenellaceae</taxon>
        <taxon>Alistipes</taxon>
    </lineage>
</organism>
<dbReference type="KEGG" id="acou:A5CBH24_03680"/>
<keyword evidence="2" id="KW-1133">Transmembrane helix</keyword>
<dbReference type="OrthoDB" id="158986at2"/>